<dbReference type="Proteomes" id="UP000807306">
    <property type="component" value="Unassembled WGS sequence"/>
</dbReference>
<feature type="region of interest" description="Disordered" evidence="1">
    <location>
        <begin position="26"/>
        <end position="54"/>
    </location>
</feature>
<gene>
    <name evidence="2" type="ORF">CPB83DRAFT_839683</name>
</gene>
<proteinExistence type="predicted"/>
<keyword evidence="3" id="KW-1185">Reference proteome</keyword>
<feature type="compositionally biased region" description="Basic and acidic residues" evidence="1">
    <location>
        <begin position="37"/>
        <end position="54"/>
    </location>
</feature>
<organism evidence="2 3">
    <name type="scientific">Crepidotus variabilis</name>
    <dbReference type="NCBI Taxonomy" id="179855"/>
    <lineage>
        <taxon>Eukaryota</taxon>
        <taxon>Fungi</taxon>
        <taxon>Dikarya</taxon>
        <taxon>Basidiomycota</taxon>
        <taxon>Agaricomycotina</taxon>
        <taxon>Agaricomycetes</taxon>
        <taxon>Agaricomycetidae</taxon>
        <taxon>Agaricales</taxon>
        <taxon>Agaricineae</taxon>
        <taxon>Crepidotaceae</taxon>
        <taxon>Crepidotus</taxon>
    </lineage>
</organism>
<reference evidence="2" key="1">
    <citation type="submission" date="2020-11" db="EMBL/GenBank/DDBJ databases">
        <authorList>
            <consortium name="DOE Joint Genome Institute"/>
            <person name="Ahrendt S."/>
            <person name="Riley R."/>
            <person name="Andreopoulos W."/>
            <person name="Labutti K."/>
            <person name="Pangilinan J."/>
            <person name="Ruiz-Duenas F.J."/>
            <person name="Barrasa J.M."/>
            <person name="Sanchez-Garcia M."/>
            <person name="Camarero S."/>
            <person name="Miyauchi S."/>
            <person name="Serrano A."/>
            <person name="Linde D."/>
            <person name="Babiker R."/>
            <person name="Drula E."/>
            <person name="Ayuso-Fernandez I."/>
            <person name="Pacheco R."/>
            <person name="Padilla G."/>
            <person name="Ferreira P."/>
            <person name="Barriuso J."/>
            <person name="Kellner H."/>
            <person name="Castanera R."/>
            <person name="Alfaro M."/>
            <person name="Ramirez L."/>
            <person name="Pisabarro A.G."/>
            <person name="Kuo A."/>
            <person name="Tritt A."/>
            <person name="Lipzen A."/>
            <person name="He G."/>
            <person name="Yan M."/>
            <person name="Ng V."/>
            <person name="Cullen D."/>
            <person name="Martin F."/>
            <person name="Rosso M.-N."/>
            <person name="Henrissat B."/>
            <person name="Hibbett D."/>
            <person name="Martinez A.T."/>
            <person name="Grigoriev I.V."/>
        </authorList>
    </citation>
    <scope>NUCLEOTIDE SEQUENCE</scope>
    <source>
        <strain evidence="2">CBS 506.95</strain>
    </source>
</reference>
<accession>A0A9P6E6J3</accession>
<evidence type="ECO:0000256" key="1">
    <source>
        <dbReference type="SAM" id="MobiDB-lite"/>
    </source>
</evidence>
<comment type="caution">
    <text evidence="2">The sequence shown here is derived from an EMBL/GenBank/DDBJ whole genome shotgun (WGS) entry which is preliminary data.</text>
</comment>
<evidence type="ECO:0000313" key="3">
    <source>
        <dbReference type="Proteomes" id="UP000807306"/>
    </source>
</evidence>
<feature type="region of interest" description="Disordered" evidence="1">
    <location>
        <begin position="238"/>
        <end position="270"/>
    </location>
</feature>
<sequence length="301" mass="34920">MEKFEELQVNDKLNALFAMLQHGGIGVTTPAKQRPGPKSDFKDPIRKEPRTEERNQELINFDNMAGAWNLELYLQFKAFALDDGYGGGELTNPEDVEFRRMFSKRLERMKEYVTRHRPRFGETDTAAQERALAKEHESAAMARRNTCRNDLYKARTDIIVRNLPDPKMVEREYDLLDNEALQWLDAQQMHEALGLEGMSLDESEAEDSTRYVKVMDWRSSNVIKHYKKIDSGRARMMKWGKNLPGTKPQNRKRRSNALPSNRPPPTGKPINMYNADWYAALTSYQKQDLKAGPTMEFRIEV</sequence>
<protein>
    <submittedName>
        <fullName evidence="2">Uncharacterized protein</fullName>
    </submittedName>
</protein>
<name>A0A9P6E6J3_9AGAR</name>
<dbReference type="AlphaFoldDB" id="A0A9P6E6J3"/>
<dbReference type="OrthoDB" id="3224221at2759"/>
<evidence type="ECO:0000313" key="2">
    <source>
        <dbReference type="EMBL" id="KAF9523439.1"/>
    </source>
</evidence>
<dbReference type="EMBL" id="MU157917">
    <property type="protein sequence ID" value="KAF9523439.1"/>
    <property type="molecule type" value="Genomic_DNA"/>
</dbReference>